<dbReference type="InterPro" id="IPR011992">
    <property type="entry name" value="EF-hand-dom_pair"/>
</dbReference>
<dbReference type="InterPro" id="IPR050630">
    <property type="entry name" value="WD_repeat_EMAP"/>
</dbReference>
<evidence type="ECO:0000256" key="3">
    <source>
        <dbReference type="ARBA" id="ARBA00022737"/>
    </source>
</evidence>
<dbReference type="SUPFAM" id="SSF47473">
    <property type="entry name" value="EF-hand"/>
    <property type="match status" value="1"/>
</dbReference>
<keyword evidence="4" id="KW-0966">Cell projection</keyword>
<dbReference type="SUPFAM" id="SSF51004">
    <property type="entry name" value="C-terminal (heme d1) domain of cytochrome cd1-nitrite reductase"/>
    <property type="match status" value="1"/>
</dbReference>
<dbReference type="Gene3D" id="2.130.10.10">
    <property type="entry name" value="YVTN repeat-like/Quinoprotein amine dehydrogenase"/>
    <property type="match status" value="2"/>
</dbReference>
<comment type="caution">
    <text evidence="6">The sequence shown here is derived from an EMBL/GenBank/DDBJ whole genome shotgun (WGS) entry which is preliminary data.</text>
</comment>
<dbReference type="SMART" id="SM00320">
    <property type="entry name" value="WD40"/>
    <property type="match status" value="6"/>
</dbReference>
<dbReference type="Proteomes" id="UP001458880">
    <property type="component" value="Unassembled WGS sequence"/>
</dbReference>
<evidence type="ECO:0000313" key="6">
    <source>
        <dbReference type="EMBL" id="KAK9722521.1"/>
    </source>
</evidence>
<dbReference type="EMBL" id="JASPKY010000187">
    <property type="protein sequence ID" value="KAK9722521.1"/>
    <property type="molecule type" value="Genomic_DNA"/>
</dbReference>
<dbReference type="InterPro" id="IPR011048">
    <property type="entry name" value="Haem_d1_sf"/>
</dbReference>
<sequence>MADIELFSEPPIDKDLLGIDDNILFTNTACDSISSSEITESEELSDSIISRLDTTVTPFNILWCFGVNTKVPFINLTRKGNSTLFFAASHDGVLYDYETKKMTHLQGHQNAITTMTVEKHGKYLATADSGEENCIIVWHLSKCKPVCTIFKANESGTALLAMSKTGRYLVSVSTEQMPTIKFWLWTYDATDAYDSTVITKFSYGNPVAVEFNPNMDEHFMVAFEKQVIFLQWDPEAGTLSDEVAPNIRNKGKMGKITDCTYIEDCHECIAVTTQGYALVFGNSLYVTPYQEGDILDNRKYYVKMVRIATANIKCVTYVDGLIATGDVRGYIKFYDKQLKILYWCQSFNLPPIRNIRFNIEPRRYKFENPEDLNDVHFQIPSPRKIIDGDYDDISDDYEILYKSLVPSDATVHKYPFIVRDFIVATEDGNLVKVDYLNNMVEPIFYVTDAEVAAIDVHDESPYLVIAYKNGRISLYHYETHVLVNTAVLPEASTKLPEKETDEFEVLDERPSLQKVIRTKLPEKETDEFEVLDERPSLQKVIRAVTTVKYSPKCYHLAVGRGNGEVWFLDPIMMKNKKDTPACHSYFFIQKIIFSQDNKYFAYYDSNRTVSILLYKNETDDWIVMGKIRSHYKPLTDMIFSSYLPPELFSIGLDRHLVKYDLANSGNGQIVIEFRVRIDQRSTPNAFIFYPLTQAKTFLVADDQFKLKILNMETLIYNDVYLGPSYGCYSEAPIVKMSILPYSGDEYLIFSTEKHIGIHKLPPDGNPYKYTGTIGHPVKLLDYALSPCGRYIFTDGDDDSCVLMWEINTEAVENLIKVGGKELEPFYCLIEGGANGWLFTEMQNLFYYMQILHQGENSQLPRNVSDCIALTEVPDLMRACGFYPTEYEVEIMLNDVRLHFLQLSDTNEEEITFIDFIKLYINHRPAHGISLDKLRRAFEGFCELGDYADAHISGEEFANVICTQGERFGEEAAKKCLSILLRCNQEEEVENEDEGFSFLPDDINFDVFVEDILGIDMDRSIIN</sequence>
<dbReference type="InterPro" id="IPR001680">
    <property type="entry name" value="WD40_rpt"/>
</dbReference>
<protein>
    <recommendedName>
        <fullName evidence="5">Cilia- and flagella-associated protein 251</fullName>
    </recommendedName>
</protein>
<dbReference type="PANTHER" id="PTHR13720">
    <property type="entry name" value="WD-40 REPEAT PROTEIN"/>
    <property type="match status" value="1"/>
</dbReference>
<evidence type="ECO:0000256" key="1">
    <source>
        <dbReference type="ARBA" id="ARBA00004138"/>
    </source>
</evidence>
<comment type="subcellular location">
    <subcellularLocation>
        <location evidence="1">Cell projection</location>
        <location evidence="1">Cilium</location>
    </subcellularLocation>
</comment>
<dbReference type="AlphaFoldDB" id="A0AAW1KS57"/>
<evidence type="ECO:0000313" key="7">
    <source>
        <dbReference type="Proteomes" id="UP001458880"/>
    </source>
</evidence>
<dbReference type="PANTHER" id="PTHR13720:SF13">
    <property type="entry name" value="CILIA- AND FLAGELLA-ASSOCIATED PROTEIN 251"/>
    <property type="match status" value="1"/>
</dbReference>
<dbReference type="Gene3D" id="1.10.238.10">
    <property type="entry name" value="EF-hand"/>
    <property type="match status" value="1"/>
</dbReference>
<evidence type="ECO:0000256" key="5">
    <source>
        <dbReference type="ARBA" id="ARBA00040994"/>
    </source>
</evidence>
<evidence type="ECO:0000256" key="4">
    <source>
        <dbReference type="ARBA" id="ARBA00023273"/>
    </source>
</evidence>
<reference evidence="6 7" key="1">
    <citation type="journal article" date="2024" name="BMC Genomics">
        <title>De novo assembly and annotation of Popillia japonica's genome with initial clues to its potential as an invasive pest.</title>
        <authorList>
            <person name="Cucini C."/>
            <person name="Boschi S."/>
            <person name="Funari R."/>
            <person name="Cardaioli E."/>
            <person name="Iannotti N."/>
            <person name="Marturano G."/>
            <person name="Paoli F."/>
            <person name="Bruttini M."/>
            <person name="Carapelli A."/>
            <person name="Frati F."/>
            <person name="Nardi F."/>
        </authorList>
    </citation>
    <scope>NUCLEOTIDE SEQUENCE [LARGE SCALE GENOMIC DNA]</scope>
    <source>
        <strain evidence="6">DMR45628</strain>
    </source>
</reference>
<gene>
    <name evidence="6" type="ORF">QE152_g19615</name>
</gene>
<dbReference type="InterPro" id="IPR015943">
    <property type="entry name" value="WD40/YVTN_repeat-like_dom_sf"/>
</dbReference>
<dbReference type="Pfam" id="PF00400">
    <property type="entry name" value="WD40"/>
    <property type="match status" value="1"/>
</dbReference>
<dbReference type="InterPro" id="IPR011047">
    <property type="entry name" value="Quinoprotein_ADH-like_sf"/>
</dbReference>
<proteinExistence type="predicted"/>
<evidence type="ECO:0000256" key="2">
    <source>
        <dbReference type="ARBA" id="ARBA00022574"/>
    </source>
</evidence>
<dbReference type="GO" id="GO:0031514">
    <property type="term" value="C:motile cilium"/>
    <property type="evidence" value="ECO:0007669"/>
    <property type="project" value="TreeGrafter"/>
</dbReference>
<keyword evidence="7" id="KW-1185">Reference proteome</keyword>
<dbReference type="SUPFAM" id="SSF50998">
    <property type="entry name" value="Quinoprotein alcohol dehydrogenase-like"/>
    <property type="match status" value="1"/>
</dbReference>
<name>A0AAW1KS57_POPJA</name>
<keyword evidence="2" id="KW-0853">WD repeat</keyword>
<accession>A0AAW1KS57</accession>
<organism evidence="6 7">
    <name type="scientific">Popillia japonica</name>
    <name type="common">Japanese beetle</name>
    <dbReference type="NCBI Taxonomy" id="7064"/>
    <lineage>
        <taxon>Eukaryota</taxon>
        <taxon>Metazoa</taxon>
        <taxon>Ecdysozoa</taxon>
        <taxon>Arthropoda</taxon>
        <taxon>Hexapoda</taxon>
        <taxon>Insecta</taxon>
        <taxon>Pterygota</taxon>
        <taxon>Neoptera</taxon>
        <taxon>Endopterygota</taxon>
        <taxon>Coleoptera</taxon>
        <taxon>Polyphaga</taxon>
        <taxon>Scarabaeiformia</taxon>
        <taxon>Scarabaeidae</taxon>
        <taxon>Rutelinae</taxon>
        <taxon>Popillia</taxon>
    </lineage>
</organism>
<keyword evidence="3" id="KW-0677">Repeat</keyword>